<protein>
    <submittedName>
        <fullName evidence="2">Uncharacterized protein</fullName>
    </submittedName>
</protein>
<feature type="transmembrane region" description="Helical" evidence="1">
    <location>
        <begin position="36"/>
        <end position="58"/>
    </location>
</feature>
<dbReference type="HOGENOM" id="CLU_2343598_0_0_11"/>
<proteinExistence type="predicted"/>
<keyword evidence="3" id="KW-1185">Reference proteome</keyword>
<dbReference type="Proteomes" id="UP000006461">
    <property type="component" value="Chromosome"/>
</dbReference>
<reference evidence="2 3" key="1">
    <citation type="journal article" date="2012" name="J. Bacteriol.">
        <title>Genome Sequence of Radiation-Resistant Modestobacter marinus Strain BC501, a Representative Actinobacterium That Thrives on Calcareous Stone Surfaces.</title>
        <authorList>
            <person name="Normand P."/>
            <person name="Gury J."/>
            <person name="Pujic P."/>
            <person name="Chouaia B."/>
            <person name="Crotti E."/>
            <person name="Brusetti L."/>
            <person name="Daffonchio D."/>
            <person name="Vacherie B."/>
            <person name="Barbe V."/>
            <person name="Medigue C."/>
            <person name="Calteau A."/>
            <person name="Ghodhbane-Gtari F."/>
            <person name="Essoussi I."/>
            <person name="Nouioui I."/>
            <person name="Abbassi-Ghozzi I."/>
            <person name="Gtari M."/>
        </authorList>
    </citation>
    <scope>NUCLEOTIDE SEQUENCE [LARGE SCALE GENOMIC DNA]</scope>
    <source>
        <strain evidence="3">BC 501</strain>
    </source>
</reference>
<name>I4EX73_MODI5</name>
<keyword evidence="1" id="KW-0472">Membrane</keyword>
<gene>
    <name evidence="2" type="ordered locus">MODMU_2557</name>
</gene>
<feature type="transmembrane region" description="Helical" evidence="1">
    <location>
        <begin position="6"/>
        <end position="24"/>
    </location>
</feature>
<sequence>MQHPDFYSVATTVALVFLVGGLYVVSQSTHLPIANFYFLCGPFILPGTGVVLASLLVLADIWPDISAVRWMIVLLVTIQLLSGSVGLGVQAMQGRQK</sequence>
<feature type="transmembrane region" description="Helical" evidence="1">
    <location>
        <begin position="70"/>
        <end position="89"/>
    </location>
</feature>
<evidence type="ECO:0000256" key="1">
    <source>
        <dbReference type="SAM" id="Phobius"/>
    </source>
</evidence>
<dbReference type="AlphaFoldDB" id="I4EX73"/>
<evidence type="ECO:0000313" key="2">
    <source>
        <dbReference type="EMBL" id="CCH87986.1"/>
    </source>
</evidence>
<organism evidence="2 3">
    <name type="scientific">Modestobacter italicus (strain DSM 44449 / CECT 9708 / BC 501)</name>
    <dbReference type="NCBI Taxonomy" id="2732864"/>
    <lineage>
        <taxon>Bacteria</taxon>
        <taxon>Bacillati</taxon>
        <taxon>Actinomycetota</taxon>
        <taxon>Actinomycetes</taxon>
        <taxon>Geodermatophilales</taxon>
        <taxon>Geodermatophilaceae</taxon>
        <taxon>Modestobacter</taxon>
    </lineage>
</organism>
<dbReference type="KEGG" id="mmar:MODMU_2557"/>
<keyword evidence="1" id="KW-1133">Transmembrane helix</keyword>
<accession>I4EX73</accession>
<evidence type="ECO:0000313" key="3">
    <source>
        <dbReference type="Proteomes" id="UP000006461"/>
    </source>
</evidence>
<dbReference type="STRING" id="477641.MODMU_2557"/>
<dbReference type="EMBL" id="FO203431">
    <property type="protein sequence ID" value="CCH87986.1"/>
    <property type="molecule type" value="Genomic_DNA"/>
</dbReference>
<keyword evidence="1" id="KW-0812">Transmembrane</keyword>